<reference evidence="4" key="1">
    <citation type="journal article" date="2019" name="Int. J. Syst. Evol. Microbiol.">
        <title>The Global Catalogue of Microorganisms (GCM) 10K type strain sequencing project: providing services to taxonomists for standard genome sequencing and annotation.</title>
        <authorList>
            <consortium name="The Broad Institute Genomics Platform"/>
            <consortium name="The Broad Institute Genome Sequencing Center for Infectious Disease"/>
            <person name="Wu L."/>
            <person name="Ma J."/>
        </authorList>
    </citation>
    <scope>NUCLEOTIDE SEQUENCE [LARGE SCALE GENOMIC DNA]</scope>
    <source>
        <strain evidence="4">CGMCC 1.15197</strain>
    </source>
</reference>
<dbReference type="Proteomes" id="UP000632273">
    <property type="component" value="Unassembled WGS sequence"/>
</dbReference>
<dbReference type="RefSeq" id="WP_188816097.1">
    <property type="nucleotide sequence ID" value="NZ_BMHT01000010.1"/>
</dbReference>
<keyword evidence="2" id="KW-0472">Membrane</keyword>
<evidence type="ECO:0008006" key="5">
    <source>
        <dbReference type="Google" id="ProtNLM"/>
    </source>
</evidence>
<keyword evidence="2" id="KW-0812">Transmembrane</keyword>
<keyword evidence="4" id="KW-1185">Reference proteome</keyword>
<keyword evidence="2" id="KW-1133">Transmembrane helix</keyword>
<gene>
    <name evidence="3" type="ORF">GCM10011383_42330</name>
</gene>
<comment type="caution">
    <text evidence="3">The sequence shown here is derived from an EMBL/GenBank/DDBJ whole genome shotgun (WGS) entry which is preliminary data.</text>
</comment>
<dbReference type="EMBL" id="BMHT01000010">
    <property type="protein sequence ID" value="GGF26337.1"/>
    <property type="molecule type" value="Genomic_DNA"/>
</dbReference>
<feature type="transmembrane region" description="Helical" evidence="2">
    <location>
        <begin position="20"/>
        <end position="38"/>
    </location>
</feature>
<accession>A0ABQ1UVT1</accession>
<evidence type="ECO:0000313" key="4">
    <source>
        <dbReference type="Proteomes" id="UP000632273"/>
    </source>
</evidence>
<protein>
    <recommendedName>
        <fullName evidence="5">DUF2746 domain-containing protein</fullName>
    </recommendedName>
</protein>
<evidence type="ECO:0000313" key="3">
    <source>
        <dbReference type="EMBL" id="GGF26337.1"/>
    </source>
</evidence>
<keyword evidence="1" id="KW-0175">Coiled coil</keyword>
<name>A0ABQ1UVT1_9BACT</name>
<sequence length="133" mass="15296">MILNTLLLQTQVDTGWDWNKIIPTAVGGLLVAIIMLLINNYRDGRNQYNNRIKALETKAVEHDYRLGQIVLDRENLVDKLETRFVSVEKKLATVDNLTIEVNRLTTEISHQSKAIEKLENKLDRIIEGLRVSK</sequence>
<feature type="coiled-coil region" evidence="1">
    <location>
        <begin position="87"/>
        <end position="121"/>
    </location>
</feature>
<organism evidence="3 4">
    <name type="scientific">Hymenobacter cavernae</name>
    <dbReference type="NCBI Taxonomy" id="2044852"/>
    <lineage>
        <taxon>Bacteria</taxon>
        <taxon>Pseudomonadati</taxon>
        <taxon>Bacteroidota</taxon>
        <taxon>Cytophagia</taxon>
        <taxon>Cytophagales</taxon>
        <taxon>Hymenobacteraceae</taxon>
        <taxon>Hymenobacter</taxon>
    </lineage>
</organism>
<evidence type="ECO:0000256" key="2">
    <source>
        <dbReference type="SAM" id="Phobius"/>
    </source>
</evidence>
<proteinExistence type="predicted"/>
<evidence type="ECO:0000256" key="1">
    <source>
        <dbReference type="SAM" id="Coils"/>
    </source>
</evidence>